<sequence>MSYKPNSQPPKDKANVAYFFFTLMGVAHLLPFNAFLTAFDYFNTNLSKVSKSFEFYFSSIMTWGTFIALGFDLFISSYIQNKKSKLSQEELEEENKKQKLRFTPRVVGSYIIYILTTGSVPIIMLLCPLKVAFGIMMVNVVLVGFSTGICQGGIFGFAAIFEPKYTTAIMSGQGFAGVIVSFLRLITKGATKQTTKGIRDSAFAYFAASAGIVFFIIIGYFVLINTKFAKYYISKYYYHLHHSGNIQDTVGINESGRSTSTESENENEKDNLKTKLIQEDPEIDEPTSTLLGGAPKQIKLWPLYKKIFRFSFSVFFVFLITLALFPSVLVQIPSTRNHLNTTGWYALILITLFNCLDTVGRTLPRWLPNLFSNNFLVGFVVTRLVFYVLFVLCVEKVIFTDAVSIIIVIIFSITNGYPSSISMMRGPFAEGVQEHERSTAAVMMVSDFQFFFLFLFSFFR</sequence>
<evidence type="ECO:0000256" key="2">
    <source>
        <dbReference type="ARBA" id="ARBA00007965"/>
    </source>
</evidence>
<dbReference type="PRINTS" id="PR01130">
    <property type="entry name" value="DERENTRNSPRT"/>
</dbReference>
<gene>
    <name evidence="9" type="ORF">M0813_25988</name>
</gene>
<feature type="transmembrane region" description="Helical" evidence="8">
    <location>
        <begin position="168"/>
        <end position="187"/>
    </location>
</feature>
<feature type="region of interest" description="Disordered" evidence="7">
    <location>
        <begin position="251"/>
        <end position="271"/>
    </location>
</feature>
<feature type="compositionally biased region" description="Low complexity" evidence="7">
    <location>
        <begin position="253"/>
        <end position="262"/>
    </location>
</feature>
<comment type="caution">
    <text evidence="9">The sequence shown here is derived from an EMBL/GenBank/DDBJ whole genome shotgun (WGS) entry which is preliminary data.</text>
</comment>
<feature type="transmembrane region" description="Helical" evidence="8">
    <location>
        <begin position="307"/>
        <end position="332"/>
    </location>
</feature>
<proteinExistence type="inferred from homology"/>
<name>A0ABQ8Y1N6_9EUKA</name>
<evidence type="ECO:0000256" key="3">
    <source>
        <dbReference type="ARBA" id="ARBA00022448"/>
    </source>
</evidence>
<feature type="transmembrane region" description="Helical" evidence="8">
    <location>
        <begin position="398"/>
        <end position="417"/>
    </location>
</feature>
<protein>
    <submittedName>
        <fullName evidence="9">Equilibrative nucleoside transporter 1</fullName>
    </submittedName>
</protein>
<feature type="transmembrane region" description="Helical" evidence="8">
    <location>
        <begin position="438"/>
        <end position="459"/>
    </location>
</feature>
<keyword evidence="6 8" id="KW-0472">Membrane</keyword>
<keyword evidence="4 8" id="KW-0812">Transmembrane</keyword>
<comment type="subcellular location">
    <subcellularLocation>
        <location evidence="1">Membrane</location>
        <topology evidence="1">Multi-pass membrane protein</topology>
    </subcellularLocation>
</comment>
<evidence type="ECO:0000256" key="7">
    <source>
        <dbReference type="SAM" id="MobiDB-lite"/>
    </source>
</evidence>
<evidence type="ECO:0000313" key="10">
    <source>
        <dbReference type="Proteomes" id="UP001150062"/>
    </source>
</evidence>
<keyword evidence="10" id="KW-1185">Reference proteome</keyword>
<dbReference type="EMBL" id="JAOAOG010000232">
    <property type="protein sequence ID" value="KAJ6238762.1"/>
    <property type="molecule type" value="Genomic_DNA"/>
</dbReference>
<feature type="transmembrane region" description="Helical" evidence="8">
    <location>
        <begin position="202"/>
        <end position="223"/>
    </location>
</feature>
<feature type="transmembrane region" description="Helical" evidence="8">
    <location>
        <begin position="132"/>
        <end position="161"/>
    </location>
</feature>
<feature type="transmembrane region" description="Helical" evidence="8">
    <location>
        <begin position="375"/>
        <end position="392"/>
    </location>
</feature>
<evidence type="ECO:0000256" key="5">
    <source>
        <dbReference type="ARBA" id="ARBA00022989"/>
    </source>
</evidence>
<accession>A0ABQ8Y1N6</accession>
<feature type="transmembrane region" description="Helical" evidence="8">
    <location>
        <begin position="344"/>
        <end position="363"/>
    </location>
</feature>
<keyword evidence="3" id="KW-0813">Transport</keyword>
<evidence type="ECO:0000256" key="8">
    <source>
        <dbReference type="SAM" id="Phobius"/>
    </source>
</evidence>
<organism evidence="9 10">
    <name type="scientific">Anaeramoeba flamelloides</name>
    <dbReference type="NCBI Taxonomy" id="1746091"/>
    <lineage>
        <taxon>Eukaryota</taxon>
        <taxon>Metamonada</taxon>
        <taxon>Anaeramoebidae</taxon>
        <taxon>Anaeramoeba</taxon>
    </lineage>
</organism>
<dbReference type="PIRSF" id="PIRSF016379">
    <property type="entry name" value="ENT"/>
    <property type="match status" value="1"/>
</dbReference>
<comment type="similarity">
    <text evidence="2">Belongs to the SLC29A/ENT transporter (TC 2.A.57) family.</text>
</comment>
<evidence type="ECO:0000313" key="9">
    <source>
        <dbReference type="EMBL" id="KAJ6238762.1"/>
    </source>
</evidence>
<reference evidence="9" key="1">
    <citation type="submission" date="2022-08" db="EMBL/GenBank/DDBJ databases">
        <title>Novel sulfate-reducing endosymbionts in the free-living metamonad Anaeramoeba.</title>
        <authorList>
            <person name="Jerlstrom-Hultqvist J."/>
            <person name="Cepicka I."/>
            <person name="Gallot-Lavallee L."/>
            <person name="Salas-Leiva D."/>
            <person name="Curtis B.A."/>
            <person name="Zahonova K."/>
            <person name="Pipaliya S."/>
            <person name="Dacks J."/>
            <person name="Roger A.J."/>
        </authorList>
    </citation>
    <scope>NUCLEOTIDE SEQUENCE</scope>
    <source>
        <strain evidence="9">Schooner1</strain>
    </source>
</reference>
<feature type="transmembrane region" description="Helical" evidence="8">
    <location>
        <begin position="55"/>
        <end position="75"/>
    </location>
</feature>
<dbReference type="InterPro" id="IPR002259">
    <property type="entry name" value="Eqnu_transpt"/>
</dbReference>
<keyword evidence="5 8" id="KW-1133">Transmembrane helix</keyword>
<feature type="transmembrane region" description="Helical" evidence="8">
    <location>
        <begin position="106"/>
        <end position="126"/>
    </location>
</feature>
<evidence type="ECO:0000256" key="4">
    <source>
        <dbReference type="ARBA" id="ARBA00022692"/>
    </source>
</evidence>
<dbReference type="Pfam" id="PF01733">
    <property type="entry name" value="Nucleoside_tran"/>
    <property type="match status" value="1"/>
</dbReference>
<dbReference type="PANTHER" id="PTHR10332">
    <property type="entry name" value="EQUILIBRATIVE NUCLEOSIDE TRANSPORTER"/>
    <property type="match status" value="1"/>
</dbReference>
<feature type="transmembrane region" description="Helical" evidence="8">
    <location>
        <begin position="16"/>
        <end position="35"/>
    </location>
</feature>
<dbReference type="Proteomes" id="UP001150062">
    <property type="component" value="Unassembled WGS sequence"/>
</dbReference>
<dbReference type="PANTHER" id="PTHR10332:SF10">
    <property type="entry name" value="EQUILIBRATIVE NUCLEOSIDE TRANSPORTER 4"/>
    <property type="match status" value="1"/>
</dbReference>
<evidence type="ECO:0000256" key="6">
    <source>
        <dbReference type="ARBA" id="ARBA00023136"/>
    </source>
</evidence>
<evidence type="ECO:0000256" key="1">
    <source>
        <dbReference type="ARBA" id="ARBA00004141"/>
    </source>
</evidence>